<dbReference type="EMBL" id="LAXI01000016">
    <property type="protein sequence ID" value="KRS16149.1"/>
    <property type="molecule type" value="Genomic_DNA"/>
</dbReference>
<protein>
    <submittedName>
        <fullName evidence="6">Short-chain type dehydrogenase/reductase</fullName>
        <ecNumber evidence="6">1.1.1.-</ecNumber>
    </submittedName>
</protein>
<dbReference type="RefSeq" id="WP_057818944.1">
    <property type="nucleotide sequence ID" value="NZ_CP031598.1"/>
</dbReference>
<evidence type="ECO:0000313" key="6">
    <source>
        <dbReference type="EMBL" id="QEW24989.1"/>
    </source>
</evidence>
<evidence type="ECO:0000256" key="3">
    <source>
        <dbReference type="RuleBase" id="RU000363"/>
    </source>
</evidence>
<dbReference type="Proteomes" id="UP000325785">
    <property type="component" value="Chromosome"/>
</dbReference>
<dbReference type="InterPro" id="IPR051687">
    <property type="entry name" value="Peroxisomal_Beta-Oxidation"/>
</dbReference>
<sequence>MSNEQTPSRVAIVTGAGRGLGRAYAMALAQDGVAVVVNDLGGALDGSGKDSGPAAEVVAEIEAAGGQAVASHHDVADWDEAGGMVALAVETFGRLDVLVNNAGILRDKMFANMSQEDWDAVVRVHLKGHAAPAHHAMAHWRAEVKAGREVAASVVSTTSLAGMLGNFGQANYASAKMAVVGLSHTLAREGERYGIRSNAVSPSARTRIEENLGNGEGATYDVFNPANVAPLICWLARADCPATGQVFHAYGRRIEVLNPTAIAVDLQSDEDWTVDSVGEALADRLPRRAEITDFVPEFNR</sequence>
<dbReference type="SUPFAM" id="SSF51735">
    <property type="entry name" value="NAD(P)-binding Rossmann-fold domains"/>
    <property type="match status" value="1"/>
</dbReference>
<gene>
    <name evidence="6" type="ORF">RIdsm_00773</name>
    <name evidence="5" type="ORF">XM52_20285</name>
</gene>
<keyword evidence="2 6" id="KW-0560">Oxidoreductase</keyword>
<dbReference type="PATRIC" id="fig|540747.5.peg.1816"/>
<dbReference type="InterPro" id="IPR002347">
    <property type="entry name" value="SDR_fam"/>
</dbReference>
<evidence type="ECO:0000256" key="1">
    <source>
        <dbReference type="ARBA" id="ARBA00006484"/>
    </source>
</evidence>
<reference evidence="5 7" key="1">
    <citation type="submission" date="2015-04" db="EMBL/GenBank/DDBJ databases">
        <title>The draft genome sequence of Roseovarius indicus B108T.</title>
        <authorList>
            <person name="Li G."/>
            <person name="Lai Q."/>
            <person name="Shao Z."/>
            <person name="Yan P."/>
        </authorList>
    </citation>
    <scope>NUCLEOTIDE SEQUENCE [LARGE SCALE GENOMIC DNA]</scope>
    <source>
        <strain evidence="5 7">B108</strain>
    </source>
</reference>
<dbReference type="SMART" id="SM00822">
    <property type="entry name" value="PKS_KR"/>
    <property type="match status" value="1"/>
</dbReference>
<dbReference type="PANTHER" id="PTHR45024:SF2">
    <property type="entry name" value="SCP2 DOMAIN-CONTAINING PROTEIN"/>
    <property type="match status" value="1"/>
</dbReference>
<dbReference type="PANTHER" id="PTHR45024">
    <property type="entry name" value="DEHYDROGENASES, SHORT CHAIN"/>
    <property type="match status" value="1"/>
</dbReference>
<dbReference type="STRING" id="540747.SAMN04488031_109125"/>
<evidence type="ECO:0000313" key="8">
    <source>
        <dbReference type="Proteomes" id="UP000325785"/>
    </source>
</evidence>
<name>A0A0T5P4S7_9RHOB</name>
<dbReference type="Gene3D" id="3.40.50.720">
    <property type="entry name" value="NAD(P)-binding Rossmann-like Domain"/>
    <property type="match status" value="1"/>
</dbReference>
<dbReference type="PRINTS" id="PR00081">
    <property type="entry name" value="GDHRDH"/>
</dbReference>
<reference evidence="6 8" key="2">
    <citation type="submission" date="2018-08" db="EMBL/GenBank/DDBJ databases">
        <title>Genetic Globetrotter - A new plasmid hitch-hiking vast phylogenetic and geographic distances.</title>
        <authorList>
            <person name="Vollmers J."/>
            <person name="Petersen J."/>
        </authorList>
    </citation>
    <scope>NUCLEOTIDE SEQUENCE [LARGE SCALE GENOMIC DNA]</scope>
    <source>
        <strain evidence="6 8">DSM 26383</strain>
    </source>
</reference>
<proteinExistence type="inferred from homology"/>
<dbReference type="PROSITE" id="PS00061">
    <property type="entry name" value="ADH_SHORT"/>
    <property type="match status" value="1"/>
</dbReference>
<organism evidence="5 7">
    <name type="scientific">Roseovarius indicus</name>
    <dbReference type="NCBI Taxonomy" id="540747"/>
    <lineage>
        <taxon>Bacteria</taxon>
        <taxon>Pseudomonadati</taxon>
        <taxon>Pseudomonadota</taxon>
        <taxon>Alphaproteobacteria</taxon>
        <taxon>Rhodobacterales</taxon>
        <taxon>Roseobacteraceae</taxon>
        <taxon>Roseovarius</taxon>
    </lineage>
</organism>
<evidence type="ECO:0000256" key="2">
    <source>
        <dbReference type="ARBA" id="ARBA00023002"/>
    </source>
</evidence>
<dbReference type="AlphaFoldDB" id="A0A0T5P4S7"/>
<dbReference type="InterPro" id="IPR057326">
    <property type="entry name" value="KR_dom"/>
</dbReference>
<dbReference type="Pfam" id="PF00106">
    <property type="entry name" value="adh_short"/>
    <property type="match status" value="1"/>
</dbReference>
<dbReference type="PRINTS" id="PR00080">
    <property type="entry name" value="SDRFAMILY"/>
</dbReference>
<accession>A0A0T5P4S7</accession>
<comment type="similarity">
    <text evidence="1 3">Belongs to the short-chain dehydrogenases/reductases (SDR) family.</text>
</comment>
<dbReference type="EMBL" id="CP031598">
    <property type="protein sequence ID" value="QEW24989.1"/>
    <property type="molecule type" value="Genomic_DNA"/>
</dbReference>
<dbReference type="OrthoDB" id="9804774at2"/>
<evidence type="ECO:0000313" key="7">
    <source>
        <dbReference type="Proteomes" id="UP000051401"/>
    </source>
</evidence>
<dbReference type="InterPro" id="IPR020904">
    <property type="entry name" value="Sc_DH/Rdtase_CS"/>
</dbReference>
<dbReference type="Proteomes" id="UP000051401">
    <property type="component" value="Unassembled WGS sequence"/>
</dbReference>
<dbReference type="KEGG" id="rid:RIdsm_00773"/>
<dbReference type="EC" id="1.1.1.-" evidence="6"/>
<evidence type="ECO:0000313" key="5">
    <source>
        <dbReference type="EMBL" id="KRS16149.1"/>
    </source>
</evidence>
<keyword evidence="7" id="KW-1185">Reference proteome</keyword>
<evidence type="ECO:0000259" key="4">
    <source>
        <dbReference type="SMART" id="SM00822"/>
    </source>
</evidence>
<dbReference type="GO" id="GO:0016491">
    <property type="term" value="F:oxidoreductase activity"/>
    <property type="evidence" value="ECO:0007669"/>
    <property type="project" value="UniProtKB-KW"/>
</dbReference>
<feature type="domain" description="Ketoreductase" evidence="4">
    <location>
        <begin position="9"/>
        <end position="203"/>
    </location>
</feature>
<dbReference type="InterPro" id="IPR036291">
    <property type="entry name" value="NAD(P)-bd_dom_sf"/>
</dbReference>